<proteinExistence type="predicted"/>
<keyword evidence="1" id="KW-0694">RNA-binding</keyword>
<protein>
    <recommendedName>
        <fullName evidence="2">RRM domain-containing protein</fullName>
    </recommendedName>
</protein>
<keyword evidence="4" id="KW-1185">Reference proteome</keyword>
<dbReference type="PANTHER" id="PTHR48034">
    <property type="entry name" value="TRANSFORMER-2 SEX-DETERMINING PROTEIN-RELATED"/>
    <property type="match status" value="1"/>
</dbReference>
<dbReference type="GO" id="GO:0003723">
    <property type="term" value="F:RNA binding"/>
    <property type="evidence" value="ECO:0007669"/>
    <property type="project" value="UniProtKB-UniRule"/>
</dbReference>
<dbReference type="Pfam" id="PF00076">
    <property type="entry name" value="RRM_1"/>
    <property type="match status" value="1"/>
</dbReference>
<name>A0A7J7KXH9_9MAGN</name>
<evidence type="ECO:0000256" key="1">
    <source>
        <dbReference type="PROSITE-ProRule" id="PRU00176"/>
    </source>
</evidence>
<feature type="domain" description="RRM" evidence="2">
    <location>
        <begin position="25"/>
        <end position="102"/>
    </location>
</feature>
<dbReference type="AlphaFoldDB" id="A0A7J7KXH9"/>
<dbReference type="InterPro" id="IPR012677">
    <property type="entry name" value="Nucleotide-bd_a/b_plait_sf"/>
</dbReference>
<sequence length="217" mass="24566">MSTVDSALVSLSSCSLISSSLDESGRDYVLKITQICAEDRLKEFFSRLGEITDSKLMRTKDGKSRQFAFIGFKTEQEAEQALNYFNNSYMDTSKITCEIARKVGDPNTPPPWSRYSIKKQEEMNGKNKKIADATKKEKPKSLKGALRLMTPSFKSFLRSIAANQVPKSFFKKRRIRGRHLKLEETHEHGTVCSCVQIQYVKVLICISFAALSSVLLF</sequence>
<organism evidence="3 4">
    <name type="scientific">Kingdonia uniflora</name>
    <dbReference type="NCBI Taxonomy" id="39325"/>
    <lineage>
        <taxon>Eukaryota</taxon>
        <taxon>Viridiplantae</taxon>
        <taxon>Streptophyta</taxon>
        <taxon>Embryophyta</taxon>
        <taxon>Tracheophyta</taxon>
        <taxon>Spermatophyta</taxon>
        <taxon>Magnoliopsida</taxon>
        <taxon>Ranunculales</taxon>
        <taxon>Circaeasteraceae</taxon>
        <taxon>Kingdonia</taxon>
    </lineage>
</organism>
<evidence type="ECO:0000313" key="3">
    <source>
        <dbReference type="EMBL" id="KAF6134984.1"/>
    </source>
</evidence>
<evidence type="ECO:0000259" key="2">
    <source>
        <dbReference type="PROSITE" id="PS50102"/>
    </source>
</evidence>
<dbReference type="SMART" id="SM00360">
    <property type="entry name" value="RRM"/>
    <property type="match status" value="1"/>
</dbReference>
<dbReference type="InterPro" id="IPR035979">
    <property type="entry name" value="RBD_domain_sf"/>
</dbReference>
<dbReference type="Gene3D" id="3.30.70.330">
    <property type="match status" value="1"/>
</dbReference>
<reference evidence="3 4" key="1">
    <citation type="journal article" date="2020" name="IScience">
        <title>Genome Sequencing of the Endangered Kingdonia uniflora (Circaeasteraceae, Ranunculales) Reveals Potential Mechanisms of Evolutionary Specialization.</title>
        <authorList>
            <person name="Sun Y."/>
            <person name="Deng T."/>
            <person name="Zhang A."/>
            <person name="Moore M.J."/>
            <person name="Landis J.B."/>
            <person name="Lin N."/>
            <person name="Zhang H."/>
            <person name="Zhang X."/>
            <person name="Huang J."/>
            <person name="Zhang X."/>
            <person name="Sun H."/>
            <person name="Wang H."/>
        </authorList>
    </citation>
    <scope>NUCLEOTIDE SEQUENCE [LARGE SCALE GENOMIC DNA]</scope>
    <source>
        <strain evidence="3">TB1705</strain>
        <tissue evidence="3">Leaf</tissue>
    </source>
</reference>
<dbReference type="OrthoDB" id="1426951at2759"/>
<dbReference type="InterPro" id="IPR000504">
    <property type="entry name" value="RRM_dom"/>
</dbReference>
<dbReference type="EMBL" id="JACGCM010002820">
    <property type="protein sequence ID" value="KAF6134984.1"/>
    <property type="molecule type" value="Genomic_DNA"/>
</dbReference>
<dbReference type="InterPro" id="IPR050441">
    <property type="entry name" value="RBM"/>
</dbReference>
<evidence type="ECO:0000313" key="4">
    <source>
        <dbReference type="Proteomes" id="UP000541444"/>
    </source>
</evidence>
<accession>A0A7J7KXH9</accession>
<dbReference type="Proteomes" id="UP000541444">
    <property type="component" value="Unassembled WGS sequence"/>
</dbReference>
<dbReference type="SUPFAM" id="SSF54928">
    <property type="entry name" value="RNA-binding domain, RBD"/>
    <property type="match status" value="1"/>
</dbReference>
<dbReference type="PROSITE" id="PS50102">
    <property type="entry name" value="RRM"/>
    <property type="match status" value="1"/>
</dbReference>
<dbReference type="CDD" id="cd12565">
    <property type="entry name" value="RRM1_MRD1"/>
    <property type="match status" value="1"/>
</dbReference>
<comment type="caution">
    <text evidence="3">The sequence shown here is derived from an EMBL/GenBank/DDBJ whole genome shotgun (WGS) entry which is preliminary data.</text>
</comment>
<gene>
    <name evidence="3" type="ORF">GIB67_021734</name>
</gene>